<dbReference type="Proteomes" id="UP000547510">
    <property type="component" value="Unassembled WGS sequence"/>
</dbReference>
<gene>
    <name evidence="3" type="ORF">FHS29_003599</name>
</gene>
<evidence type="ECO:0000256" key="1">
    <source>
        <dbReference type="SAM" id="MobiDB-lite"/>
    </source>
</evidence>
<keyword evidence="4" id="KW-1185">Reference proteome</keyword>
<keyword evidence="2" id="KW-1133">Transmembrane helix</keyword>
<protein>
    <submittedName>
        <fullName evidence="3">Uncharacterized protein</fullName>
    </submittedName>
</protein>
<comment type="caution">
    <text evidence="3">The sequence shown here is derived from an EMBL/GenBank/DDBJ whole genome shotgun (WGS) entry which is preliminary data.</text>
</comment>
<dbReference type="EMBL" id="JACHJN010000005">
    <property type="protein sequence ID" value="MBB5957006.1"/>
    <property type="molecule type" value="Genomic_DNA"/>
</dbReference>
<sequence>MSARKSKKPNSRRVGTVADEAGTVAERPNGKSFLRRYGVAIGTVTGLALAAIPIWPTFHSAYLAEDANRAAQNAELSIVRVDVTSTVELTEETRSPSNTDEVTGTGKFNAAAAKIILHNKGEQAELVKEVRVAVSKARRPEGCHGAGGAITSVRYDFVLPGDIDRRTFPLQLPPKKIDFEVAGQANDRLAVTIGEEYMGEAGWPWLISASVELVTTDNRTLKTDEFTLMDFDAVDRVIGVVNRGLRQGANPAECVQRNIGVLEEAIEAPGDHSKSIDTLLARLKEMGFTRDSAPGTSSADAPNSVPPVPPGTGKWVAQLGSYPESAVTEGQLNDVVATLEQKVGARISRLRSSDYGSLNPGYWFVFYDGEDFKDGHEALAFCSNRGMSDENLCVGRYVSRSQSDSKLICRPADPQGSPSCVRP</sequence>
<name>A0A841CN87_9PSEU</name>
<keyword evidence="2" id="KW-0472">Membrane</keyword>
<evidence type="ECO:0000313" key="3">
    <source>
        <dbReference type="EMBL" id="MBB5957006.1"/>
    </source>
</evidence>
<dbReference type="RefSeq" id="WP_184691772.1">
    <property type="nucleotide sequence ID" value="NZ_JACHJN010000005.1"/>
</dbReference>
<evidence type="ECO:0000313" key="4">
    <source>
        <dbReference type="Proteomes" id="UP000547510"/>
    </source>
</evidence>
<feature type="region of interest" description="Disordered" evidence="1">
    <location>
        <begin position="291"/>
        <end position="311"/>
    </location>
</feature>
<evidence type="ECO:0000256" key="2">
    <source>
        <dbReference type="SAM" id="Phobius"/>
    </source>
</evidence>
<reference evidence="3 4" key="1">
    <citation type="submission" date="2020-08" db="EMBL/GenBank/DDBJ databases">
        <title>Genomic Encyclopedia of Type Strains, Phase III (KMG-III): the genomes of soil and plant-associated and newly described type strains.</title>
        <authorList>
            <person name="Whitman W."/>
        </authorList>
    </citation>
    <scope>NUCLEOTIDE SEQUENCE [LARGE SCALE GENOMIC DNA]</scope>
    <source>
        <strain evidence="3 4">CECT 8640</strain>
    </source>
</reference>
<dbReference type="AlphaFoldDB" id="A0A841CN87"/>
<feature type="region of interest" description="Disordered" evidence="1">
    <location>
        <begin position="1"/>
        <end position="22"/>
    </location>
</feature>
<feature type="transmembrane region" description="Helical" evidence="2">
    <location>
        <begin position="37"/>
        <end position="55"/>
    </location>
</feature>
<organism evidence="3 4">
    <name type="scientific">Saccharothrix tamanrassetensis</name>
    <dbReference type="NCBI Taxonomy" id="1051531"/>
    <lineage>
        <taxon>Bacteria</taxon>
        <taxon>Bacillati</taxon>
        <taxon>Actinomycetota</taxon>
        <taxon>Actinomycetes</taxon>
        <taxon>Pseudonocardiales</taxon>
        <taxon>Pseudonocardiaceae</taxon>
        <taxon>Saccharothrix</taxon>
    </lineage>
</organism>
<feature type="compositionally biased region" description="Basic residues" evidence="1">
    <location>
        <begin position="1"/>
        <end position="11"/>
    </location>
</feature>
<keyword evidence="2" id="KW-0812">Transmembrane</keyword>
<proteinExistence type="predicted"/>
<accession>A0A841CN87</accession>